<proteinExistence type="predicted"/>
<comment type="caution">
    <text evidence="1">The sequence shown here is derived from an EMBL/GenBank/DDBJ whole genome shotgun (WGS) entry which is preliminary data.</text>
</comment>
<dbReference type="Proteomes" id="UP001208570">
    <property type="component" value="Unassembled WGS sequence"/>
</dbReference>
<accession>A0AAD9IRU7</accession>
<organism evidence="1 2">
    <name type="scientific">Paralvinella palmiformis</name>
    <dbReference type="NCBI Taxonomy" id="53620"/>
    <lineage>
        <taxon>Eukaryota</taxon>
        <taxon>Metazoa</taxon>
        <taxon>Spiralia</taxon>
        <taxon>Lophotrochozoa</taxon>
        <taxon>Annelida</taxon>
        <taxon>Polychaeta</taxon>
        <taxon>Sedentaria</taxon>
        <taxon>Canalipalpata</taxon>
        <taxon>Terebellida</taxon>
        <taxon>Terebelliformia</taxon>
        <taxon>Alvinellidae</taxon>
        <taxon>Paralvinella</taxon>
    </lineage>
</organism>
<gene>
    <name evidence="1" type="ORF">LSH36_1595g00008</name>
</gene>
<dbReference type="AlphaFoldDB" id="A0AAD9IRU7"/>
<evidence type="ECO:0000313" key="1">
    <source>
        <dbReference type="EMBL" id="KAK2139827.1"/>
    </source>
</evidence>
<keyword evidence="2" id="KW-1185">Reference proteome</keyword>
<sequence>MFAFWDDRLAATLLCDSWPVSCFQHSCWSSQQATPTLHHPKTGQDSFLVSLLSSTCHFMSLHDTSSHLP</sequence>
<dbReference type="EMBL" id="JAODUP010001594">
    <property type="protein sequence ID" value="KAK2139827.1"/>
    <property type="molecule type" value="Genomic_DNA"/>
</dbReference>
<reference evidence="1" key="1">
    <citation type="journal article" date="2023" name="Mol. Biol. Evol.">
        <title>Third-Generation Sequencing Reveals the Adaptive Role of the Epigenome in Three Deep-Sea Polychaetes.</title>
        <authorList>
            <person name="Perez M."/>
            <person name="Aroh O."/>
            <person name="Sun Y."/>
            <person name="Lan Y."/>
            <person name="Juniper S.K."/>
            <person name="Young C.R."/>
            <person name="Angers B."/>
            <person name="Qian P.Y."/>
        </authorList>
    </citation>
    <scope>NUCLEOTIDE SEQUENCE</scope>
    <source>
        <strain evidence="1">P08H-3</strain>
    </source>
</reference>
<name>A0AAD9IRU7_9ANNE</name>
<protein>
    <submittedName>
        <fullName evidence="1">Uncharacterized protein</fullName>
    </submittedName>
</protein>
<evidence type="ECO:0000313" key="2">
    <source>
        <dbReference type="Proteomes" id="UP001208570"/>
    </source>
</evidence>